<feature type="transmembrane region" description="Helical" evidence="1">
    <location>
        <begin position="29"/>
        <end position="47"/>
    </location>
</feature>
<dbReference type="RefSeq" id="WP_084108761.1">
    <property type="nucleotide sequence ID" value="NZ_FQZB01000011.1"/>
</dbReference>
<organism evidence="3 4">
    <name type="scientific">Clostridium cavendishii DSM 21758</name>
    <dbReference type="NCBI Taxonomy" id="1121302"/>
    <lineage>
        <taxon>Bacteria</taxon>
        <taxon>Bacillati</taxon>
        <taxon>Bacillota</taxon>
        <taxon>Clostridia</taxon>
        <taxon>Eubacteriales</taxon>
        <taxon>Clostridiaceae</taxon>
        <taxon>Clostridium</taxon>
    </lineage>
</organism>
<dbReference type="Pfam" id="PF01882">
    <property type="entry name" value="DUF58"/>
    <property type="match status" value="1"/>
</dbReference>
<keyword evidence="1" id="KW-0812">Transmembrane</keyword>
<dbReference type="Proteomes" id="UP000184310">
    <property type="component" value="Unassembled WGS sequence"/>
</dbReference>
<keyword evidence="4" id="KW-1185">Reference proteome</keyword>
<reference evidence="3 4" key="1">
    <citation type="submission" date="2016-11" db="EMBL/GenBank/DDBJ databases">
        <authorList>
            <person name="Jaros S."/>
            <person name="Januszkiewicz K."/>
            <person name="Wedrychowicz H."/>
        </authorList>
    </citation>
    <scope>NUCLEOTIDE SEQUENCE [LARGE SCALE GENOMIC DNA]</scope>
    <source>
        <strain evidence="3 4">DSM 21758</strain>
    </source>
</reference>
<evidence type="ECO:0000313" key="4">
    <source>
        <dbReference type="Proteomes" id="UP000184310"/>
    </source>
</evidence>
<dbReference type="PANTHER" id="PTHR34351:SF1">
    <property type="entry name" value="SLR1927 PROTEIN"/>
    <property type="match status" value="1"/>
</dbReference>
<sequence>MMDNRKIRYLIFLIITVVIVYIQGEQIGYMLICIAILPLLYSFISFINSKNLISIINLNNRYRYVCGEDENFDFIIKNRGILIIPFLEIYNSSITKLNSTYKGEIITLAPREEVLITNNIHFNKRGVYNIGEFSYIAKDIFGLLGFRGRNSDEFNIKVYPKIYNLSYEIISGQNILKNNGTNKLIEDNYTIKEMRRYRSGDPLKKINWKVSAKRRDLYVKEDDKTSGKELAIFLDMSKENYKLYNNNSFEETLVDFSVSLVNTFIKNNTSCTMFVNNRETMKFEVDNGLEFKSLIEYMVYNDSIGDLSIAELIHSSKEIMKEFNGVYLIINQLDYKIYESIFDIIKRGFIINVFYITFNIDKEKMFKLKENGVILCNIRRCLDGGELEDEF</sequence>
<gene>
    <name evidence="3" type="ORF">SAMN02745163_02712</name>
</gene>
<dbReference type="PANTHER" id="PTHR34351">
    <property type="entry name" value="SLR1927 PROTEIN-RELATED"/>
    <property type="match status" value="1"/>
</dbReference>
<feature type="transmembrane region" description="Helical" evidence="1">
    <location>
        <begin position="7"/>
        <end position="23"/>
    </location>
</feature>
<evidence type="ECO:0000256" key="1">
    <source>
        <dbReference type="SAM" id="Phobius"/>
    </source>
</evidence>
<name>A0A1M6MPC2_9CLOT</name>
<proteinExistence type="predicted"/>
<accession>A0A1M6MPC2</accession>
<dbReference type="EMBL" id="FQZB01000011">
    <property type="protein sequence ID" value="SHJ85307.1"/>
    <property type="molecule type" value="Genomic_DNA"/>
</dbReference>
<dbReference type="STRING" id="1121302.SAMN02745163_02712"/>
<keyword evidence="1" id="KW-1133">Transmembrane helix</keyword>
<evidence type="ECO:0000259" key="2">
    <source>
        <dbReference type="Pfam" id="PF01882"/>
    </source>
</evidence>
<evidence type="ECO:0000313" key="3">
    <source>
        <dbReference type="EMBL" id="SHJ85307.1"/>
    </source>
</evidence>
<protein>
    <submittedName>
        <fullName evidence="3">Uncharacterized conserved protein, DUF58 family, contains vWF domain</fullName>
    </submittedName>
</protein>
<feature type="domain" description="DUF58" evidence="2">
    <location>
        <begin position="193"/>
        <end position="281"/>
    </location>
</feature>
<keyword evidence="1" id="KW-0472">Membrane</keyword>
<dbReference type="InterPro" id="IPR002881">
    <property type="entry name" value="DUF58"/>
</dbReference>
<dbReference type="AlphaFoldDB" id="A0A1M6MPC2"/>